<evidence type="ECO:0000256" key="3">
    <source>
        <dbReference type="ARBA" id="ARBA00022741"/>
    </source>
</evidence>
<comment type="function">
    <text evidence="7">Pyrophosphatase that catalyzes the hydrolysis of nucleoside triphosphates to their monophosphate derivatives, with a high preference for the non-canonical purine nucleotides XTP (xanthosine triphosphate), dITP (deoxyinosine triphosphate) and ITP. Seems to function as a house-cleaning enzyme that removes non-canonical purine nucleotides from the nucleotide pool, thus preventing their incorporation into DNA/RNA and avoiding chromosomal lesions.</text>
</comment>
<dbReference type="Pfam" id="PF01725">
    <property type="entry name" value="Ham1p_like"/>
    <property type="match status" value="1"/>
</dbReference>
<keyword evidence="6 7" id="KW-0546">Nucleotide metabolism</keyword>
<dbReference type="InterPro" id="IPR029001">
    <property type="entry name" value="ITPase-like_fam"/>
</dbReference>
<dbReference type="HAMAP" id="MF_01405">
    <property type="entry name" value="Non_canon_purine_NTPase"/>
    <property type="match status" value="1"/>
</dbReference>
<comment type="similarity">
    <text evidence="1 7 8">Belongs to the HAM1 NTPase family.</text>
</comment>
<keyword evidence="5 7" id="KW-0460">Magnesium</keyword>
<comment type="caution">
    <text evidence="7">Lacks conserved residue(s) required for the propagation of feature annotation.</text>
</comment>
<feature type="active site" description="Proton acceptor" evidence="7">
    <location>
        <position position="68"/>
    </location>
</feature>
<dbReference type="EMBL" id="LSDB01000008">
    <property type="protein sequence ID" value="KXB58599.1"/>
    <property type="molecule type" value="Genomic_DNA"/>
</dbReference>
<organism evidence="9 10">
    <name type="scientific">Gemelliphila asaccharolytica</name>
    <dbReference type="NCBI Taxonomy" id="502393"/>
    <lineage>
        <taxon>Bacteria</taxon>
        <taxon>Bacillati</taxon>
        <taxon>Bacillota</taxon>
        <taxon>Bacilli</taxon>
        <taxon>Bacillales</taxon>
        <taxon>Gemellaceae</taxon>
        <taxon>Gemelliphila</taxon>
    </lineage>
</organism>
<keyword evidence="3 7" id="KW-0547">Nucleotide-binding</keyword>
<name>A0ABR5TMP2_9BACL</name>
<feature type="binding site" evidence="7">
    <location>
        <position position="68"/>
    </location>
    <ligand>
        <name>Mg(2+)</name>
        <dbReference type="ChEBI" id="CHEBI:18420"/>
    </ligand>
</feature>
<dbReference type="EC" id="3.6.1.66" evidence="7"/>
<evidence type="ECO:0000256" key="6">
    <source>
        <dbReference type="ARBA" id="ARBA00023080"/>
    </source>
</evidence>
<evidence type="ECO:0000256" key="8">
    <source>
        <dbReference type="RuleBase" id="RU003781"/>
    </source>
</evidence>
<comment type="cofactor">
    <cofactor evidence="7">
        <name>Mg(2+)</name>
        <dbReference type="ChEBI" id="CHEBI:18420"/>
    </cofactor>
    <text evidence="7">Binds 1 Mg(2+) ion per subunit.</text>
</comment>
<comment type="subunit">
    <text evidence="7">Homodimer.</text>
</comment>
<dbReference type="InterPro" id="IPR020922">
    <property type="entry name" value="dITP/XTP_pyrophosphatase"/>
</dbReference>
<feature type="binding site" evidence="7">
    <location>
        <position position="170"/>
    </location>
    <ligand>
        <name>substrate</name>
    </ligand>
</feature>
<protein>
    <recommendedName>
        <fullName evidence="7">dITP/XTP pyrophosphatase</fullName>
        <ecNumber evidence="7">3.6.1.66</ecNumber>
    </recommendedName>
    <alternativeName>
        <fullName evidence="7">Non-canonical purine NTP pyrophosphatase</fullName>
    </alternativeName>
    <alternativeName>
        <fullName evidence="7">Non-standard purine NTP pyrophosphatase</fullName>
    </alternativeName>
    <alternativeName>
        <fullName evidence="7">Nucleoside-triphosphate diphosphatase</fullName>
    </alternativeName>
    <alternativeName>
        <fullName evidence="7">Nucleoside-triphosphate pyrophosphatase</fullName>
        <shortName evidence="7">NTPase</shortName>
    </alternativeName>
</protein>
<dbReference type="PANTHER" id="PTHR11067">
    <property type="entry name" value="INOSINE TRIPHOSPHATE PYROPHOSPHATASE/HAM1 PROTEIN"/>
    <property type="match status" value="1"/>
</dbReference>
<evidence type="ECO:0000256" key="2">
    <source>
        <dbReference type="ARBA" id="ARBA00022723"/>
    </source>
</evidence>
<dbReference type="InterPro" id="IPR002637">
    <property type="entry name" value="RdgB/HAM1"/>
</dbReference>
<dbReference type="CDD" id="cd00515">
    <property type="entry name" value="HAM1"/>
    <property type="match status" value="1"/>
</dbReference>
<dbReference type="RefSeq" id="WP_066129240.1">
    <property type="nucleotide sequence ID" value="NZ_KQ959861.1"/>
</dbReference>
<evidence type="ECO:0000256" key="7">
    <source>
        <dbReference type="HAMAP-Rule" id="MF_01405"/>
    </source>
</evidence>
<evidence type="ECO:0000313" key="10">
    <source>
        <dbReference type="Proteomes" id="UP000070467"/>
    </source>
</evidence>
<evidence type="ECO:0000256" key="5">
    <source>
        <dbReference type="ARBA" id="ARBA00022842"/>
    </source>
</evidence>
<keyword evidence="2 7" id="KW-0479">Metal-binding</keyword>
<feature type="binding site" evidence="7">
    <location>
        <begin position="175"/>
        <end position="176"/>
    </location>
    <ligand>
        <name>substrate</name>
    </ligand>
</feature>
<feature type="binding site" evidence="7">
    <location>
        <position position="69"/>
    </location>
    <ligand>
        <name>substrate</name>
    </ligand>
</feature>
<comment type="caution">
    <text evidence="9">The sequence shown here is derived from an EMBL/GenBank/DDBJ whole genome shotgun (WGS) entry which is preliminary data.</text>
</comment>
<comment type="catalytic activity">
    <reaction evidence="7">
        <text>dITP + H2O = dIMP + diphosphate + H(+)</text>
        <dbReference type="Rhea" id="RHEA:28342"/>
        <dbReference type="ChEBI" id="CHEBI:15377"/>
        <dbReference type="ChEBI" id="CHEBI:15378"/>
        <dbReference type="ChEBI" id="CHEBI:33019"/>
        <dbReference type="ChEBI" id="CHEBI:61194"/>
        <dbReference type="ChEBI" id="CHEBI:61382"/>
        <dbReference type="EC" id="3.6.1.66"/>
    </reaction>
</comment>
<dbReference type="PANTHER" id="PTHR11067:SF9">
    <property type="entry name" value="INOSINE TRIPHOSPHATE PYROPHOSPHATASE"/>
    <property type="match status" value="1"/>
</dbReference>
<evidence type="ECO:0000313" key="9">
    <source>
        <dbReference type="EMBL" id="KXB58599.1"/>
    </source>
</evidence>
<accession>A0ABR5TMP2</accession>
<feature type="binding site" evidence="7">
    <location>
        <begin position="8"/>
        <end position="13"/>
    </location>
    <ligand>
        <name>substrate</name>
    </ligand>
</feature>
<sequence length="191" mass="21690">MKELVVATNNEHKLKEIRNILKDYKILSLKDINFCNSILEDENTFEGNSLKKATIVSKYCSKNTIADDSGLCISLLNGEPGVFSARYSNEGTDDANIEKVLKKLNGKESSAKFISAITIVFTNGNHETFIGECKGKIILEKKGKYGFGYDPIFFVEKYKKTFAEMKDIEKNEISHRRKALDKLKQYLENNL</sequence>
<evidence type="ECO:0000256" key="1">
    <source>
        <dbReference type="ARBA" id="ARBA00008023"/>
    </source>
</evidence>
<dbReference type="SUPFAM" id="SSF52972">
    <property type="entry name" value="ITPase-like"/>
    <property type="match status" value="1"/>
</dbReference>
<keyword evidence="10" id="KW-1185">Reference proteome</keyword>
<dbReference type="Gene3D" id="3.90.950.10">
    <property type="match status" value="1"/>
</dbReference>
<dbReference type="NCBIfam" id="TIGR00042">
    <property type="entry name" value="RdgB/HAM1 family non-canonical purine NTP pyrophosphatase"/>
    <property type="match status" value="1"/>
</dbReference>
<comment type="catalytic activity">
    <reaction evidence="7">
        <text>XTP + H2O = XMP + diphosphate + H(+)</text>
        <dbReference type="Rhea" id="RHEA:28610"/>
        <dbReference type="ChEBI" id="CHEBI:15377"/>
        <dbReference type="ChEBI" id="CHEBI:15378"/>
        <dbReference type="ChEBI" id="CHEBI:33019"/>
        <dbReference type="ChEBI" id="CHEBI:57464"/>
        <dbReference type="ChEBI" id="CHEBI:61314"/>
        <dbReference type="EC" id="3.6.1.66"/>
    </reaction>
</comment>
<dbReference type="Proteomes" id="UP000070467">
    <property type="component" value="Unassembled WGS sequence"/>
</dbReference>
<comment type="catalytic activity">
    <reaction evidence="7">
        <text>ITP + H2O = IMP + diphosphate + H(+)</text>
        <dbReference type="Rhea" id="RHEA:29399"/>
        <dbReference type="ChEBI" id="CHEBI:15377"/>
        <dbReference type="ChEBI" id="CHEBI:15378"/>
        <dbReference type="ChEBI" id="CHEBI:33019"/>
        <dbReference type="ChEBI" id="CHEBI:58053"/>
        <dbReference type="ChEBI" id="CHEBI:61402"/>
        <dbReference type="EC" id="3.6.1.66"/>
    </reaction>
</comment>
<evidence type="ECO:0000256" key="4">
    <source>
        <dbReference type="ARBA" id="ARBA00022801"/>
    </source>
</evidence>
<feature type="binding site" evidence="7">
    <location>
        <begin position="147"/>
        <end position="150"/>
    </location>
    <ligand>
        <name>substrate</name>
    </ligand>
</feature>
<keyword evidence="4 7" id="KW-0378">Hydrolase</keyword>
<reference evidence="9 10" key="1">
    <citation type="submission" date="2016-01" db="EMBL/GenBank/DDBJ databases">
        <authorList>
            <person name="Mitreva M."/>
            <person name="Pepin K.H."/>
            <person name="Mihindukulasuriya K.A."/>
            <person name="Fulton R."/>
            <person name="Fronick C."/>
            <person name="O'Laughlin M."/>
            <person name="Miner T."/>
            <person name="Herter B."/>
            <person name="Rosa B.A."/>
            <person name="Cordes M."/>
            <person name="Tomlinson C."/>
            <person name="Wollam A."/>
            <person name="Palsikar V.B."/>
            <person name="Mardis E.R."/>
            <person name="Wilson R.K."/>
        </authorList>
    </citation>
    <scope>NUCLEOTIDE SEQUENCE [LARGE SCALE GENOMIC DNA]</scope>
    <source>
        <strain evidence="9 10">KA00071</strain>
    </source>
</reference>
<gene>
    <name evidence="9" type="ORF">HMPREF1871_00365</name>
</gene>
<proteinExistence type="inferred from homology"/>